<comment type="caution">
    <text evidence="3">The sequence shown here is derived from an EMBL/GenBank/DDBJ whole genome shotgun (WGS) entry which is preliminary data.</text>
</comment>
<feature type="domain" description="DYW" evidence="2">
    <location>
        <begin position="72"/>
        <end position="108"/>
    </location>
</feature>
<evidence type="ECO:0000313" key="4">
    <source>
        <dbReference type="Proteomes" id="UP000215914"/>
    </source>
</evidence>
<dbReference type="InterPro" id="IPR032867">
    <property type="entry name" value="DYW_dom"/>
</dbReference>
<dbReference type="Pfam" id="PF14432">
    <property type="entry name" value="DYW_deaminase"/>
    <property type="match status" value="1"/>
</dbReference>
<dbReference type="Gramene" id="mRNA:HanXRQr2_Chr06g0245831">
    <property type="protein sequence ID" value="CDS:HanXRQr2_Chr06g0245831.1"/>
    <property type="gene ID" value="HanXRQr2_Chr06g0245831"/>
</dbReference>
<evidence type="ECO:0000256" key="1">
    <source>
        <dbReference type="ARBA" id="ARBA00006643"/>
    </source>
</evidence>
<proteinExistence type="inferred from homology"/>
<sequence length="111" mass="12783">MKNHCIDKVPGTSILEINGAFHEFLTADKTHLLSQEVYLKIDEMKRKLHEYGHKPRTMEVLFDLEDEDGEDAFALIASELGSPIRIVKNHRVCVDCHGYTKLVSIIYVKER</sequence>
<dbReference type="Proteomes" id="UP000215914">
    <property type="component" value="Unassembled WGS sequence"/>
</dbReference>
<accession>A0A9K3IRH1</accession>
<name>A0A9K3IRH1_HELAN</name>
<organism evidence="3 4">
    <name type="scientific">Helianthus annuus</name>
    <name type="common">Common sunflower</name>
    <dbReference type="NCBI Taxonomy" id="4232"/>
    <lineage>
        <taxon>Eukaryota</taxon>
        <taxon>Viridiplantae</taxon>
        <taxon>Streptophyta</taxon>
        <taxon>Embryophyta</taxon>
        <taxon>Tracheophyta</taxon>
        <taxon>Spermatophyta</taxon>
        <taxon>Magnoliopsida</taxon>
        <taxon>eudicotyledons</taxon>
        <taxon>Gunneridae</taxon>
        <taxon>Pentapetalae</taxon>
        <taxon>asterids</taxon>
        <taxon>campanulids</taxon>
        <taxon>Asterales</taxon>
        <taxon>Asteraceae</taxon>
        <taxon>Asteroideae</taxon>
        <taxon>Heliantheae alliance</taxon>
        <taxon>Heliantheae</taxon>
        <taxon>Helianthus</taxon>
    </lineage>
</organism>
<keyword evidence="4" id="KW-1185">Reference proteome</keyword>
<dbReference type="GO" id="GO:0008270">
    <property type="term" value="F:zinc ion binding"/>
    <property type="evidence" value="ECO:0007669"/>
    <property type="project" value="InterPro"/>
</dbReference>
<protein>
    <submittedName>
        <fullName evidence="3">DYW domain-containing protein</fullName>
    </submittedName>
</protein>
<evidence type="ECO:0000259" key="2">
    <source>
        <dbReference type="Pfam" id="PF14432"/>
    </source>
</evidence>
<evidence type="ECO:0000313" key="3">
    <source>
        <dbReference type="EMBL" id="KAF5801241.1"/>
    </source>
</evidence>
<comment type="similarity">
    <text evidence="1">Belongs to the PPR family. PCMP-H subfamily.</text>
</comment>
<reference evidence="3" key="2">
    <citation type="submission" date="2020-06" db="EMBL/GenBank/DDBJ databases">
        <title>Helianthus annuus Genome sequencing and assembly Release 2.</title>
        <authorList>
            <person name="Gouzy J."/>
            <person name="Langlade N."/>
            <person name="Munos S."/>
        </authorList>
    </citation>
    <scope>NUCLEOTIDE SEQUENCE</scope>
    <source>
        <tissue evidence="3">Leaves</tissue>
    </source>
</reference>
<reference evidence="3" key="1">
    <citation type="journal article" date="2017" name="Nature">
        <title>The sunflower genome provides insights into oil metabolism, flowering and Asterid evolution.</title>
        <authorList>
            <person name="Badouin H."/>
            <person name="Gouzy J."/>
            <person name="Grassa C.J."/>
            <person name="Murat F."/>
            <person name="Staton S.E."/>
            <person name="Cottret L."/>
            <person name="Lelandais-Briere C."/>
            <person name="Owens G.L."/>
            <person name="Carrere S."/>
            <person name="Mayjonade B."/>
            <person name="Legrand L."/>
            <person name="Gill N."/>
            <person name="Kane N.C."/>
            <person name="Bowers J.E."/>
            <person name="Hubner S."/>
            <person name="Bellec A."/>
            <person name="Berard A."/>
            <person name="Berges H."/>
            <person name="Blanchet N."/>
            <person name="Boniface M.C."/>
            <person name="Brunel D."/>
            <person name="Catrice O."/>
            <person name="Chaidir N."/>
            <person name="Claudel C."/>
            <person name="Donnadieu C."/>
            <person name="Faraut T."/>
            <person name="Fievet G."/>
            <person name="Helmstetter N."/>
            <person name="King M."/>
            <person name="Knapp S.J."/>
            <person name="Lai Z."/>
            <person name="Le Paslier M.C."/>
            <person name="Lippi Y."/>
            <person name="Lorenzon L."/>
            <person name="Mandel J.R."/>
            <person name="Marage G."/>
            <person name="Marchand G."/>
            <person name="Marquand E."/>
            <person name="Bret-Mestries E."/>
            <person name="Morien E."/>
            <person name="Nambeesan S."/>
            <person name="Nguyen T."/>
            <person name="Pegot-Espagnet P."/>
            <person name="Pouilly N."/>
            <person name="Raftis F."/>
            <person name="Sallet E."/>
            <person name="Schiex T."/>
            <person name="Thomas J."/>
            <person name="Vandecasteele C."/>
            <person name="Vares D."/>
            <person name="Vear F."/>
            <person name="Vautrin S."/>
            <person name="Crespi M."/>
            <person name="Mangin B."/>
            <person name="Burke J.M."/>
            <person name="Salse J."/>
            <person name="Munos S."/>
            <person name="Vincourt P."/>
            <person name="Rieseberg L.H."/>
            <person name="Langlade N.B."/>
        </authorList>
    </citation>
    <scope>NUCLEOTIDE SEQUENCE</scope>
    <source>
        <tissue evidence="3">Leaves</tissue>
    </source>
</reference>
<dbReference type="AlphaFoldDB" id="A0A9K3IRH1"/>
<dbReference type="EMBL" id="MNCJ02000321">
    <property type="protein sequence ID" value="KAF5801241.1"/>
    <property type="molecule type" value="Genomic_DNA"/>
</dbReference>
<gene>
    <name evidence="3" type="ORF">HanXRQr2_Chr06g0245831</name>
</gene>